<dbReference type="InterPro" id="IPR025676">
    <property type="entry name" value="Clr5_dom"/>
</dbReference>
<comment type="caution">
    <text evidence="5">The sequence shown here is derived from an EMBL/GenBank/DDBJ whole genome shotgun (WGS) entry which is preliminary data.</text>
</comment>
<organism evidence="5 6">
    <name type="scientific">Aspergillus keveii</name>
    <dbReference type="NCBI Taxonomy" id="714993"/>
    <lineage>
        <taxon>Eukaryota</taxon>
        <taxon>Fungi</taxon>
        <taxon>Dikarya</taxon>
        <taxon>Ascomycota</taxon>
        <taxon>Pezizomycotina</taxon>
        <taxon>Eurotiomycetes</taxon>
        <taxon>Eurotiomycetidae</taxon>
        <taxon>Eurotiales</taxon>
        <taxon>Aspergillaceae</taxon>
        <taxon>Aspergillus</taxon>
        <taxon>Aspergillus subgen. Nidulantes</taxon>
    </lineage>
</organism>
<dbReference type="InterPro" id="IPR036770">
    <property type="entry name" value="Ankyrin_rpt-contain_sf"/>
</dbReference>
<keyword evidence="1" id="KW-0677">Repeat</keyword>
<dbReference type="PROSITE" id="PS50297">
    <property type="entry name" value="ANK_REP_REGION"/>
    <property type="match status" value="4"/>
</dbReference>
<dbReference type="InterPro" id="IPR002110">
    <property type="entry name" value="Ankyrin_rpt"/>
</dbReference>
<proteinExistence type="predicted"/>
<feature type="repeat" description="ANK" evidence="3">
    <location>
        <begin position="988"/>
        <end position="1020"/>
    </location>
</feature>
<evidence type="ECO:0000256" key="3">
    <source>
        <dbReference type="PROSITE-ProRule" id="PRU00023"/>
    </source>
</evidence>
<dbReference type="SUPFAM" id="SSF48403">
    <property type="entry name" value="Ankyrin repeat"/>
    <property type="match status" value="3"/>
</dbReference>
<dbReference type="PANTHER" id="PTHR24198:SF193">
    <property type="match status" value="1"/>
</dbReference>
<accession>A0ABR4FJH5</accession>
<sequence>MDDSVWESYKPELHRLYIRQSLKLSEVIDYMTAKYAFEATKGQYIKYFSRWGFQKNQHISASDGVFIGRRIEKRKRQFDKESEVHIHGKEYAARKVQKAPYGKAYVSAVDGLRVPGAPSPDTPEGIVVCTPASPGMRLNFNKSLPWLRFSRLLQPGRVEDLPSPTARLAVSSPQHPLAVRYTMDRELLARLNSIVPWDRLSAPADVASTSRTATGLSILMPEECEGQHRAMAARFSESKQSTVDSFGMEMFLLSNNLISHGPKGKSSDSMLAHDRRVLKMFQDSGWNSVTQLQALLSIKEPTAAAIVEKLFGSALRTTDEDIVRMLLDAGVHPNCPIDTVDHGALTPLQFLSTLPWDDYDPDLADLAKLLLSHGAGVDTSYNGTSPLEYAVDIVNEPAIALFLSQGARATPSCLAAAAANIEDVSIFSSLLDADTDVNLRSGIQERSPLARAVAHDNTEVIKLLLHRGADVNALADIDYADDWALTTVLGLAAQSAKWETIAALVNCGQDINPVFDGLPFISPLALAVARPKANPGTVELLLHAGIDVRFGDTCGKRSLLELAFTRKNPGICDLLVRYGAMVERPMSAEEQTTSPLLCAVRAGAIEFATSLIYMGVRANDVYSEPPGTVLGAAIEGGHLSLVQTLLAAGARCIYARLTKIGNLETAVYLEGIGILPQILSVSGVQIMGTAVAAEKYDLAERLLHHNLDLTTPIVVETQFSSEEALTTPLCAAISRRQIPFAYTLLEYGSRVTDAELRQAVQYAHKTEVGDADADAIQLLRRLLVPFRGAAPMACAEAILRERPDIVEMLFCAGVDPGGRLEDIWDLDEDTEYRVEGPQSVLELAARTGNTAVLKLLLRARPWEPRLVGRALLLAILFHRADLVAKLFEVPIDVHQEVTVDHLDVDGPDGKTVPGYDEVLTALQVAAKEQQVAAVKALLAHGPMDVNYLGKGVRRRTALQHAVESGNMELVNLLIAHDANINADPAADGGATALQIAAIRGYIGIARRLIDLRADVNAPPARYNGRTALEGAAEHGRIDMLQMLLDEGAKMAGEFGQRQYKRAIDFAEKNGHYAAARLLINFEPQHG</sequence>
<gene>
    <name evidence="5" type="ORF">BJX66DRAFT_344956</name>
</gene>
<feature type="repeat" description="ANK" evidence="3">
    <location>
        <begin position="1023"/>
        <end position="1050"/>
    </location>
</feature>
<evidence type="ECO:0000313" key="6">
    <source>
        <dbReference type="Proteomes" id="UP001610563"/>
    </source>
</evidence>
<dbReference type="EMBL" id="JBFTWV010000239">
    <property type="protein sequence ID" value="KAL2783401.1"/>
    <property type="molecule type" value="Genomic_DNA"/>
</dbReference>
<keyword evidence="6" id="KW-1185">Reference proteome</keyword>
<evidence type="ECO:0000256" key="1">
    <source>
        <dbReference type="ARBA" id="ARBA00022737"/>
    </source>
</evidence>
<dbReference type="PROSITE" id="PS50088">
    <property type="entry name" value="ANK_REPEAT"/>
    <property type="match status" value="4"/>
</dbReference>
<keyword evidence="2 3" id="KW-0040">ANK repeat</keyword>
<dbReference type="PANTHER" id="PTHR24198">
    <property type="entry name" value="ANKYRIN REPEAT AND PROTEIN KINASE DOMAIN-CONTAINING PROTEIN"/>
    <property type="match status" value="1"/>
</dbReference>
<feature type="domain" description="Clr5" evidence="4">
    <location>
        <begin position="3"/>
        <end position="55"/>
    </location>
</feature>
<dbReference type="Pfam" id="PF12796">
    <property type="entry name" value="Ank_2"/>
    <property type="match status" value="3"/>
</dbReference>
<feature type="repeat" description="ANK" evidence="3">
    <location>
        <begin position="444"/>
        <end position="476"/>
    </location>
</feature>
<reference evidence="5 6" key="1">
    <citation type="submission" date="2024-07" db="EMBL/GenBank/DDBJ databases">
        <title>Section-level genome sequencing and comparative genomics of Aspergillus sections Usti and Cavernicolus.</title>
        <authorList>
            <consortium name="Lawrence Berkeley National Laboratory"/>
            <person name="Nybo J.L."/>
            <person name="Vesth T.C."/>
            <person name="Theobald S."/>
            <person name="Frisvad J.C."/>
            <person name="Larsen T.O."/>
            <person name="Kjaerboelling I."/>
            <person name="Rothschild-Mancinelli K."/>
            <person name="Lyhne E.K."/>
            <person name="Kogle M.E."/>
            <person name="Barry K."/>
            <person name="Clum A."/>
            <person name="Na H."/>
            <person name="Ledsgaard L."/>
            <person name="Lin J."/>
            <person name="Lipzen A."/>
            <person name="Kuo A."/>
            <person name="Riley R."/>
            <person name="Mondo S."/>
            <person name="Labutti K."/>
            <person name="Haridas S."/>
            <person name="Pangalinan J."/>
            <person name="Salamov A.A."/>
            <person name="Simmons B.A."/>
            <person name="Magnuson J.K."/>
            <person name="Chen J."/>
            <person name="Drula E."/>
            <person name="Henrissat B."/>
            <person name="Wiebenga A."/>
            <person name="Lubbers R.J."/>
            <person name="Gomes A.C."/>
            <person name="Makela M.R."/>
            <person name="Stajich J."/>
            <person name="Grigoriev I.V."/>
            <person name="Mortensen U.H."/>
            <person name="De Vries R.P."/>
            <person name="Baker S.E."/>
            <person name="Andersen M.R."/>
        </authorList>
    </citation>
    <scope>NUCLEOTIDE SEQUENCE [LARGE SCALE GENOMIC DNA]</scope>
    <source>
        <strain evidence="5 6">CBS 209.92</strain>
    </source>
</reference>
<dbReference type="SMART" id="SM00248">
    <property type="entry name" value="ANK"/>
    <property type="match status" value="14"/>
</dbReference>
<feature type="repeat" description="ANK" evidence="3">
    <location>
        <begin position="953"/>
        <end position="985"/>
    </location>
</feature>
<name>A0ABR4FJH5_9EURO</name>
<evidence type="ECO:0000256" key="2">
    <source>
        <dbReference type="ARBA" id="ARBA00023043"/>
    </source>
</evidence>
<dbReference type="Pfam" id="PF14420">
    <property type="entry name" value="Clr5"/>
    <property type="match status" value="1"/>
</dbReference>
<evidence type="ECO:0000259" key="4">
    <source>
        <dbReference type="Pfam" id="PF14420"/>
    </source>
</evidence>
<protein>
    <submittedName>
        <fullName evidence="5">Ankyrin repeat-containing domain protein</fullName>
    </submittedName>
</protein>
<evidence type="ECO:0000313" key="5">
    <source>
        <dbReference type="EMBL" id="KAL2783401.1"/>
    </source>
</evidence>
<dbReference type="Gene3D" id="1.25.40.20">
    <property type="entry name" value="Ankyrin repeat-containing domain"/>
    <property type="match status" value="5"/>
</dbReference>
<dbReference type="Proteomes" id="UP001610563">
    <property type="component" value="Unassembled WGS sequence"/>
</dbReference>